<dbReference type="AlphaFoldDB" id="A0A8U0LME3"/>
<reference evidence="1 2" key="1">
    <citation type="submission" date="2019-10" db="EMBL/GenBank/DDBJ databases">
        <authorList>
            <consortium name="Melissa Lawson"/>
            <person name="O'neill I."/>
        </authorList>
    </citation>
    <scope>NUCLEOTIDE SEQUENCE [LARGE SCALE GENOMIC DNA]</scope>
    <source>
        <strain evidence="1">LH_23</strain>
    </source>
</reference>
<name>A0A8U0LME3_BIFLI</name>
<protein>
    <recommendedName>
        <fullName evidence="3">PhnA protein</fullName>
    </recommendedName>
</protein>
<comment type="caution">
    <text evidence="1">The sequence shown here is derived from an EMBL/GenBank/DDBJ whole genome shotgun (WGS) entry which is preliminary data.</text>
</comment>
<organism evidence="1 2">
    <name type="scientific">Bifidobacterium longum subsp. infantis</name>
    <dbReference type="NCBI Taxonomy" id="1682"/>
    <lineage>
        <taxon>Bacteria</taxon>
        <taxon>Bacillati</taxon>
        <taxon>Actinomycetota</taxon>
        <taxon>Actinomycetes</taxon>
        <taxon>Bifidobacteriales</taxon>
        <taxon>Bifidobacteriaceae</taxon>
        <taxon>Bifidobacterium</taxon>
    </lineage>
</organism>
<proteinExistence type="predicted"/>
<dbReference type="EMBL" id="CABWKH010000027">
    <property type="protein sequence ID" value="VWQ38384.1"/>
    <property type="molecule type" value="Genomic_DNA"/>
</dbReference>
<evidence type="ECO:0008006" key="3">
    <source>
        <dbReference type="Google" id="ProtNLM"/>
    </source>
</evidence>
<sequence length="257" mass="29507">MFITTEPCQYCGSRQVEAPWTLCRDCRRVYAKTLHRLRRDMMLLQQVSRHAYKLGEPGAGGKPQGGAAPAPINLHAQDMLDQIEDGLQDMWNETGVESRPRWQTLLRDSPRRLPDLCRASRSGHWLTWLIHTCERIEPLVDRRPRTRRIIGVCPECKREIQAAKGESLLPCKCGNPINVAELRERSQAKAEAMHLTKTPAGMSQWLKDNYGYEVSRKVIIMWIRRGKLPSSKPIEGGYYEFSIREIVSMAMAYSSRQ</sequence>
<gene>
    <name evidence="1" type="ORF">BIFLH23_02095</name>
</gene>
<evidence type="ECO:0000313" key="1">
    <source>
        <dbReference type="EMBL" id="VWQ38384.1"/>
    </source>
</evidence>
<accession>A0A8U0LME3</accession>
<dbReference type="RefSeq" id="WP_174773264.1">
    <property type="nucleotide sequence ID" value="NZ_CABWKH010000027.1"/>
</dbReference>
<evidence type="ECO:0000313" key="2">
    <source>
        <dbReference type="Proteomes" id="UP000494246"/>
    </source>
</evidence>
<dbReference type="Proteomes" id="UP000494246">
    <property type="component" value="Unassembled WGS sequence"/>
</dbReference>